<dbReference type="GeneID" id="28855335"/>
<feature type="transmembrane region" description="Helical" evidence="2">
    <location>
        <begin position="271"/>
        <end position="291"/>
    </location>
</feature>
<feature type="transmembrane region" description="Helical" evidence="2">
    <location>
        <begin position="168"/>
        <end position="189"/>
    </location>
</feature>
<keyword evidence="2" id="KW-0812">Transmembrane</keyword>
<feature type="transmembrane region" description="Helical" evidence="2">
    <location>
        <begin position="353"/>
        <end position="372"/>
    </location>
</feature>
<keyword evidence="4" id="KW-1185">Reference proteome</keyword>
<gene>
    <name evidence="3" type="ORF">VFPPC_13566</name>
</gene>
<organism evidence="3 4">
    <name type="scientific">Pochonia chlamydosporia 170</name>
    <dbReference type="NCBI Taxonomy" id="1380566"/>
    <lineage>
        <taxon>Eukaryota</taxon>
        <taxon>Fungi</taxon>
        <taxon>Dikarya</taxon>
        <taxon>Ascomycota</taxon>
        <taxon>Pezizomycotina</taxon>
        <taxon>Sordariomycetes</taxon>
        <taxon>Hypocreomycetidae</taxon>
        <taxon>Hypocreales</taxon>
        <taxon>Clavicipitaceae</taxon>
        <taxon>Pochonia</taxon>
    </lineage>
</organism>
<comment type="caution">
    <text evidence="3">The sequence shown here is derived from an EMBL/GenBank/DDBJ whole genome shotgun (WGS) entry which is preliminary data.</text>
</comment>
<feature type="transmembrane region" description="Helical" evidence="2">
    <location>
        <begin position="96"/>
        <end position="117"/>
    </location>
</feature>
<dbReference type="OrthoDB" id="5308502at2759"/>
<feature type="compositionally biased region" description="Basic and acidic residues" evidence="1">
    <location>
        <begin position="461"/>
        <end position="475"/>
    </location>
</feature>
<dbReference type="Proteomes" id="UP000078397">
    <property type="component" value="Unassembled WGS sequence"/>
</dbReference>
<dbReference type="RefSeq" id="XP_018144559.1">
    <property type="nucleotide sequence ID" value="XM_018291341.1"/>
</dbReference>
<feature type="compositionally biased region" description="Polar residues" evidence="1">
    <location>
        <begin position="479"/>
        <end position="489"/>
    </location>
</feature>
<feature type="compositionally biased region" description="Basic and acidic residues" evidence="1">
    <location>
        <begin position="541"/>
        <end position="551"/>
    </location>
</feature>
<evidence type="ECO:0000256" key="2">
    <source>
        <dbReference type="SAM" id="Phobius"/>
    </source>
</evidence>
<reference evidence="3 4" key="1">
    <citation type="journal article" date="2016" name="PLoS Pathog.">
        <title>Biosynthesis of antibiotic leucinostatins in bio-control fungus Purpureocillium lilacinum and their inhibition on phytophthora revealed by genome mining.</title>
        <authorList>
            <person name="Wang G."/>
            <person name="Liu Z."/>
            <person name="Lin R."/>
            <person name="Li E."/>
            <person name="Mao Z."/>
            <person name="Ling J."/>
            <person name="Yang Y."/>
            <person name="Yin W.B."/>
            <person name="Xie B."/>
        </authorList>
    </citation>
    <scope>NUCLEOTIDE SEQUENCE [LARGE SCALE GENOMIC DNA]</scope>
    <source>
        <strain evidence="3">170</strain>
    </source>
</reference>
<feature type="region of interest" description="Disordered" evidence="1">
    <location>
        <begin position="524"/>
        <end position="582"/>
    </location>
</feature>
<dbReference type="STRING" id="1380566.A0A179FRQ9"/>
<evidence type="ECO:0000256" key="1">
    <source>
        <dbReference type="SAM" id="MobiDB-lite"/>
    </source>
</evidence>
<feature type="region of interest" description="Disordered" evidence="1">
    <location>
        <begin position="456"/>
        <end position="498"/>
    </location>
</feature>
<sequence>MINYDVFDARDLLFHRDASFPKGANETDTVIGGIHFNATALDNNNYTYYPGNQTLSNISNCYLVFEPYSPVFVRANGSFVNATTCYSSINPIGTRGYTGIALGVMYGLAIVLSLVVLAKHGALYLATTKRFYPIGRRWQWYWACFVCACALISLFTNVEIERYYLQDLPIILCVFFWYLMCQGTMALVWESVRHWGSWLERQYIDPNPFVYREDDRRAKIEFWLPLWFYFWVWMNFFMVVPRSWNFAKDQHSVEQINAVAIPSATGARFKVGAFCLVIAWLTILFSLRHSIRHYKPRHRGIFNRAVGFVQAIPLRFVLTVPLALALIGYQALISFVWDFSLVKANGNVPVIMAWGYGPSLLIIYIQIVYGYVAPNEDKELIRQRRERGETVDRELGVVRKPAWWKRVRGDHLRSMRDKIHQNVNEVGGKRGIGRRVENDAERHARLEAEGAAINDDIELSPLRDDPSNPRADRAGVRNLGTTTSVSSDPLTMPYGGKNDRRHAERLMQSAATVLFPSEELANERARRAAELMEDGPPPPPYHDRERTRSESGRPGSAQRTNSTSTTHSINAEPQQVRSMLDI</sequence>
<proteinExistence type="predicted"/>
<feature type="transmembrane region" description="Helical" evidence="2">
    <location>
        <begin position="312"/>
        <end position="333"/>
    </location>
</feature>
<feature type="compositionally biased region" description="Polar residues" evidence="1">
    <location>
        <begin position="557"/>
        <end position="582"/>
    </location>
</feature>
<feature type="transmembrane region" description="Helical" evidence="2">
    <location>
        <begin position="138"/>
        <end position="156"/>
    </location>
</feature>
<dbReference type="InterPro" id="IPR018830">
    <property type="entry name" value="DUF2434"/>
</dbReference>
<keyword evidence="2" id="KW-1133">Transmembrane helix</keyword>
<protein>
    <submittedName>
        <fullName evidence="3">Uncharacterized protein</fullName>
    </submittedName>
</protein>
<feature type="transmembrane region" description="Helical" evidence="2">
    <location>
        <begin position="222"/>
        <end position="240"/>
    </location>
</feature>
<dbReference type="KEGG" id="pchm:VFPPC_13566"/>
<keyword evidence="2" id="KW-0472">Membrane</keyword>
<dbReference type="Pfam" id="PF10361">
    <property type="entry name" value="DUF2434"/>
    <property type="match status" value="1"/>
</dbReference>
<evidence type="ECO:0000313" key="4">
    <source>
        <dbReference type="Proteomes" id="UP000078397"/>
    </source>
</evidence>
<accession>A0A179FRQ9</accession>
<dbReference type="EMBL" id="LSBJ02000003">
    <property type="protein sequence ID" value="OAQ67709.1"/>
    <property type="molecule type" value="Genomic_DNA"/>
</dbReference>
<name>A0A179FRQ9_METCM</name>
<evidence type="ECO:0000313" key="3">
    <source>
        <dbReference type="EMBL" id="OAQ67709.1"/>
    </source>
</evidence>
<dbReference type="AlphaFoldDB" id="A0A179FRQ9"/>